<dbReference type="Pfam" id="PF12850">
    <property type="entry name" value="Metallophos_2"/>
    <property type="match status" value="1"/>
</dbReference>
<keyword evidence="3 5" id="KW-0378">Hydrolase</keyword>
<accession>A0A0D8IEX3</accession>
<dbReference type="RefSeq" id="WP_044823147.1">
    <property type="nucleotide sequence ID" value="NZ_CP009687.1"/>
</dbReference>
<dbReference type="Gene3D" id="3.60.21.10">
    <property type="match status" value="1"/>
</dbReference>
<dbReference type="PATRIC" id="fig|84022.5.peg.1623"/>
<dbReference type="NCBIfam" id="TIGR00040">
    <property type="entry name" value="yfcE"/>
    <property type="match status" value="1"/>
</dbReference>
<evidence type="ECO:0000313" key="5">
    <source>
        <dbReference type="EMBL" id="AKL93982.1"/>
    </source>
</evidence>
<name>A0A0D8IEX3_9CLOT</name>
<evidence type="ECO:0000313" key="6">
    <source>
        <dbReference type="Proteomes" id="UP000035704"/>
    </source>
</evidence>
<keyword evidence="6" id="KW-1185">Reference proteome</keyword>
<dbReference type="EMBL" id="CP009687">
    <property type="protein sequence ID" value="AKL93982.1"/>
    <property type="molecule type" value="Genomic_DNA"/>
</dbReference>
<proteinExistence type="inferred from homology"/>
<evidence type="ECO:0000256" key="3">
    <source>
        <dbReference type="ARBA" id="ARBA00022801"/>
    </source>
</evidence>
<keyword evidence="2 4" id="KW-0479">Metal-binding</keyword>
<gene>
    <name evidence="5" type="primary">ysnB</name>
    <name evidence="5" type="ORF">CACET_c04660</name>
</gene>
<organism evidence="5 6">
    <name type="scientific">Clostridium aceticum</name>
    <dbReference type="NCBI Taxonomy" id="84022"/>
    <lineage>
        <taxon>Bacteria</taxon>
        <taxon>Bacillati</taxon>
        <taxon>Bacillota</taxon>
        <taxon>Clostridia</taxon>
        <taxon>Eubacteriales</taxon>
        <taxon>Clostridiaceae</taxon>
        <taxon>Clostridium</taxon>
    </lineage>
</organism>
<dbReference type="InterPro" id="IPR000979">
    <property type="entry name" value="Phosphodiesterase_MJ0936/Vps29"/>
</dbReference>
<dbReference type="Proteomes" id="UP000035704">
    <property type="component" value="Chromosome"/>
</dbReference>
<dbReference type="PROSITE" id="PS01269">
    <property type="entry name" value="UPF0025"/>
    <property type="match status" value="1"/>
</dbReference>
<dbReference type="AlphaFoldDB" id="A0A0D8IEX3"/>
<dbReference type="InterPro" id="IPR029052">
    <property type="entry name" value="Metallo-depent_PP-like"/>
</dbReference>
<sequence length="158" mass="17742">MKIAVLGDSHGQTENIDWAMESIAAEDIDYIIHTGDNFDDMKYIAENSDVKTIGVRGNYDTHPEGKDELLETFGEKKFFVTHGHRYGVKYGLEKIFYRGKELEADVVIFGHSHVPHYSIEEGMILLNPGSISIPRGNSSKCYAIITIDEDISVAFVEL</sequence>
<evidence type="ECO:0000256" key="2">
    <source>
        <dbReference type="ARBA" id="ARBA00022723"/>
    </source>
</evidence>
<dbReference type="STRING" id="84022.CACET_c04660"/>
<evidence type="ECO:0000256" key="1">
    <source>
        <dbReference type="ARBA" id="ARBA00008950"/>
    </source>
</evidence>
<dbReference type="PANTHER" id="PTHR11124">
    <property type="entry name" value="VACUOLAR SORTING PROTEIN VPS29"/>
    <property type="match status" value="1"/>
</dbReference>
<dbReference type="GO" id="GO:0046872">
    <property type="term" value="F:metal ion binding"/>
    <property type="evidence" value="ECO:0007669"/>
    <property type="project" value="UniProtKB-KW"/>
</dbReference>
<dbReference type="EC" id="3.1.4.-" evidence="4"/>
<protein>
    <recommendedName>
        <fullName evidence="4">Phosphoesterase</fullName>
        <ecNumber evidence="4">3.1.4.-</ecNumber>
    </recommendedName>
</protein>
<dbReference type="KEGG" id="cace:CACET_c04660"/>
<comment type="cofactor">
    <cofactor evidence="4">
        <name>a divalent metal cation</name>
        <dbReference type="ChEBI" id="CHEBI:60240"/>
    </cofactor>
</comment>
<evidence type="ECO:0000256" key="4">
    <source>
        <dbReference type="RuleBase" id="RU362039"/>
    </source>
</evidence>
<dbReference type="GO" id="GO:0016787">
    <property type="term" value="F:hydrolase activity"/>
    <property type="evidence" value="ECO:0007669"/>
    <property type="project" value="UniProtKB-UniRule"/>
</dbReference>
<dbReference type="InterPro" id="IPR024654">
    <property type="entry name" value="Calcineurin-like_PHP_lpxH"/>
</dbReference>
<dbReference type="InterPro" id="IPR020935">
    <property type="entry name" value="PdiEstase_YfcE_CS"/>
</dbReference>
<reference evidence="5 6" key="1">
    <citation type="submission" date="2014-10" db="EMBL/GenBank/DDBJ databases">
        <title>Genome sequence of Clostridium aceticum DSM 1496.</title>
        <authorList>
            <person name="Poehlein A."/>
            <person name="Schiel-Bengelsdorf B."/>
            <person name="Gottschalk G."/>
            <person name="Duerre P."/>
            <person name="Daniel R."/>
        </authorList>
    </citation>
    <scope>NUCLEOTIDE SEQUENCE [LARGE SCALE GENOMIC DNA]</scope>
    <source>
        <strain evidence="5 6">DSM 1496</strain>
    </source>
</reference>
<dbReference type="SUPFAM" id="SSF56300">
    <property type="entry name" value="Metallo-dependent phosphatases"/>
    <property type="match status" value="1"/>
</dbReference>
<comment type="similarity">
    <text evidence="1 4">Belongs to the metallophosphoesterase superfamily. YfcE family.</text>
</comment>